<evidence type="ECO:0000256" key="2">
    <source>
        <dbReference type="ARBA" id="ARBA00022676"/>
    </source>
</evidence>
<dbReference type="SMART" id="SM00212">
    <property type="entry name" value="UBCc"/>
    <property type="match status" value="1"/>
</dbReference>
<feature type="domain" description="UBC core" evidence="11">
    <location>
        <begin position="26"/>
        <end position="174"/>
    </location>
</feature>
<keyword evidence="2 10" id="KW-0328">Glycosyltransferase</keyword>
<evidence type="ECO:0000256" key="5">
    <source>
        <dbReference type="ARBA" id="ARBA00022741"/>
    </source>
</evidence>
<evidence type="ECO:0000313" key="13">
    <source>
        <dbReference type="Proteomes" id="UP000663844"/>
    </source>
</evidence>
<name>A0A819JSZ1_9BILA</name>
<dbReference type="AlphaFoldDB" id="A0A819JSZ1"/>
<keyword evidence="10" id="KW-0520">NAD</keyword>
<evidence type="ECO:0000256" key="9">
    <source>
        <dbReference type="PROSITE-ProRule" id="PRU10133"/>
    </source>
</evidence>
<dbReference type="EC" id="2.4.2.31" evidence="10"/>
<evidence type="ECO:0000256" key="6">
    <source>
        <dbReference type="ARBA" id="ARBA00022786"/>
    </source>
</evidence>
<evidence type="ECO:0000256" key="7">
    <source>
        <dbReference type="ARBA" id="ARBA00022840"/>
    </source>
</evidence>
<dbReference type="InterPro" id="IPR000608">
    <property type="entry name" value="UBC"/>
</dbReference>
<sequence length="487" mass="56307">MATAPRFRKLTIEEFVNRSGSNPKDVCFYRLLKEVRCLHDCPDDILSVSIDAESNDYKHWEAMIKGPVGTPYENGVFALDIRIPVKYPFQPPEIKFKTKIYHPNISSKGEICLDIRHTQWTPSHTVNAALLSIVSLLSDPNTDDFLVPEAALLYREDRTKYDSKAKEWTKKYAMAVEDPMEALEDLNEMHHPTDTIMNINISSLSSNQIEQEEVVNIQSTKRRRSGRFNIIEALEAKTFDNGESKNYVPIVEECLRSKADGLDEHRYEMLFFDTITERPTIKYDLQLLAVGLKKVGDELGKRPESEVLIESLFKLIGLSCDKICQECLRIYSMQTFLYSQLNQFLRQGDHSKIRIYGPFVRLLCFCFEHPSTVEVHGIAVYRGMNLSLSMIDAYKEAAKSSISYRWTGFSSTSKSQEFAENFHTNTVFIMQLKKIYSREKKSIDISRYSEFPEEEEVLLKTGVEFTVENVTYDDKKKKHYINLNIYV</sequence>
<feature type="active site" description="Glycyl thioester intermediate" evidence="9">
    <location>
        <position position="112"/>
    </location>
</feature>
<keyword evidence="4" id="KW-0548">Nucleotidyltransferase</keyword>
<evidence type="ECO:0000256" key="1">
    <source>
        <dbReference type="ARBA" id="ARBA00009558"/>
    </source>
</evidence>
<evidence type="ECO:0000256" key="10">
    <source>
        <dbReference type="RuleBase" id="RU361228"/>
    </source>
</evidence>
<dbReference type="InterPro" id="IPR016135">
    <property type="entry name" value="UBQ-conjugating_enzyme/RWD"/>
</dbReference>
<evidence type="ECO:0000259" key="11">
    <source>
        <dbReference type="PROSITE" id="PS50127"/>
    </source>
</evidence>
<dbReference type="GO" id="GO:0016779">
    <property type="term" value="F:nucleotidyltransferase activity"/>
    <property type="evidence" value="ECO:0007669"/>
    <property type="project" value="UniProtKB-KW"/>
</dbReference>
<evidence type="ECO:0000313" key="12">
    <source>
        <dbReference type="EMBL" id="CAF3934104.1"/>
    </source>
</evidence>
<proteinExistence type="inferred from homology"/>
<comment type="catalytic activity">
    <reaction evidence="8 10">
        <text>L-arginyl-[protein] + NAD(+) = N(omega)-(ADP-D-ribosyl)-L-arginyl-[protein] + nicotinamide + H(+)</text>
        <dbReference type="Rhea" id="RHEA:19149"/>
        <dbReference type="Rhea" id="RHEA-COMP:10532"/>
        <dbReference type="Rhea" id="RHEA-COMP:15087"/>
        <dbReference type="ChEBI" id="CHEBI:15378"/>
        <dbReference type="ChEBI" id="CHEBI:17154"/>
        <dbReference type="ChEBI" id="CHEBI:29965"/>
        <dbReference type="ChEBI" id="CHEBI:57540"/>
        <dbReference type="ChEBI" id="CHEBI:142554"/>
        <dbReference type="EC" id="2.4.2.31"/>
    </reaction>
</comment>
<keyword evidence="7" id="KW-0067">ATP-binding</keyword>
<keyword evidence="5" id="KW-0547">Nucleotide-binding</keyword>
<dbReference type="SUPFAM" id="SSF54495">
    <property type="entry name" value="UBC-like"/>
    <property type="match status" value="1"/>
</dbReference>
<dbReference type="GO" id="GO:0005524">
    <property type="term" value="F:ATP binding"/>
    <property type="evidence" value="ECO:0007669"/>
    <property type="project" value="UniProtKB-KW"/>
</dbReference>
<dbReference type="PROSITE" id="PS00183">
    <property type="entry name" value="UBC_1"/>
    <property type="match status" value="1"/>
</dbReference>
<dbReference type="Gene3D" id="3.10.110.10">
    <property type="entry name" value="Ubiquitin Conjugating Enzyme"/>
    <property type="match status" value="1"/>
</dbReference>
<accession>A0A819JSZ1</accession>
<evidence type="ECO:0000256" key="3">
    <source>
        <dbReference type="ARBA" id="ARBA00022679"/>
    </source>
</evidence>
<dbReference type="Pfam" id="PF01129">
    <property type="entry name" value="ART"/>
    <property type="match status" value="1"/>
</dbReference>
<dbReference type="EMBL" id="CAJOAZ010002493">
    <property type="protein sequence ID" value="CAF3934104.1"/>
    <property type="molecule type" value="Genomic_DNA"/>
</dbReference>
<evidence type="ECO:0000256" key="4">
    <source>
        <dbReference type="ARBA" id="ARBA00022695"/>
    </source>
</evidence>
<organism evidence="12 13">
    <name type="scientific">Adineta steineri</name>
    <dbReference type="NCBI Taxonomy" id="433720"/>
    <lineage>
        <taxon>Eukaryota</taxon>
        <taxon>Metazoa</taxon>
        <taxon>Spiralia</taxon>
        <taxon>Gnathifera</taxon>
        <taxon>Rotifera</taxon>
        <taxon>Eurotatoria</taxon>
        <taxon>Bdelloidea</taxon>
        <taxon>Adinetida</taxon>
        <taxon>Adinetidae</taxon>
        <taxon>Adineta</taxon>
    </lineage>
</organism>
<gene>
    <name evidence="12" type="ORF">OXD698_LOCUS25749</name>
</gene>
<keyword evidence="10" id="KW-0521">NADP</keyword>
<reference evidence="12" key="1">
    <citation type="submission" date="2021-02" db="EMBL/GenBank/DDBJ databases">
        <authorList>
            <person name="Nowell W R."/>
        </authorList>
    </citation>
    <scope>NUCLEOTIDE SEQUENCE</scope>
</reference>
<keyword evidence="6" id="KW-0833">Ubl conjugation pathway</keyword>
<dbReference type="InterPro" id="IPR023313">
    <property type="entry name" value="UBQ-conjugating_AS"/>
</dbReference>
<dbReference type="PROSITE" id="PS51996">
    <property type="entry name" value="TR_MART"/>
    <property type="match status" value="1"/>
</dbReference>
<evidence type="ECO:0000256" key="8">
    <source>
        <dbReference type="ARBA" id="ARBA00047597"/>
    </source>
</evidence>
<keyword evidence="3 10" id="KW-0808">Transferase</keyword>
<dbReference type="PANTHER" id="PTHR24068">
    <property type="entry name" value="UBIQUITIN-CONJUGATING ENZYME E2"/>
    <property type="match status" value="1"/>
</dbReference>
<dbReference type="Gene3D" id="3.90.176.10">
    <property type="entry name" value="Toxin ADP-ribosyltransferase, Chain A, domain 1"/>
    <property type="match status" value="1"/>
</dbReference>
<dbReference type="InterPro" id="IPR000768">
    <property type="entry name" value="ART"/>
</dbReference>
<comment type="similarity">
    <text evidence="1 10">Belongs to the Arg-specific ADP-ribosyltransferase family.</text>
</comment>
<comment type="caution">
    <text evidence="12">The sequence shown here is derived from an EMBL/GenBank/DDBJ whole genome shotgun (WGS) entry which is preliminary data.</text>
</comment>
<dbReference type="FunFam" id="3.10.110.10:FF:000060">
    <property type="entry name" value="Ubiquitin conjugating enzyme (UbcB)"/>
    <property type="match status" value="1"/>
</dbReference>
<dbReference type="Proteomes" id="UP000663844">
    <property type="component" value="Unassembled WGS sequence"/>
</dbReference>
<dbReference type="SUPFAM" id="SSF56399">
    <property type="entry name" value="ADP-ribosylation"/>
    <property type="match status" value="1"/>
</dbReference>
<dbReference type="GO" id="GO:0106274">
    <property type="term" value="F:NAD+-protein-arginine ADP-ribosyltransferase activity"/>
    <property type="evidence" value="ECO:0007669"/>
    <property type="project" value="UniProtKB-EC"/>
</dbReference>
<dbReference type="PROSITE" id="PS50127">
    <property type="entry name" value="UBC_2"/>
    <property type="match status" value="1"/>
</dbReference>
<dbReference type="Pfam" id="PF00179">
    <property type="entry name" value="UQ_con"/>
    <property type="match status" value="1"/>
</dbReference>
<protein>
    <recommendedName>
        <fullName evidence="10">NAD(P)(+)--arginine ADP-ribosyltransferase</fullName>
        <ecNumber evidence="10">2.4.2.31</ecNumber>
    </recommendedName>
    <alternativeName>
        <fullName evidence="10">Mono(ADP-ribosyl)transferase</fullName>
    </alternativeName>
</protein>